<dbReference type="Gene3D" id="2.160.20.10">
    <property type="entry name" value="Single-stranded right-handed beta-helix, Pectin lyase-like"/>
    <property type="match status" value="1"/>
</dbReference>
<evidence type="ECO:0000313" key="3">
    <source>
        <dbReference type="Proteomes" id="UP000441389"/>
    </source>
</evidence>
<reference evidence="2 3" key="1">
    <citation type="submission" date="2019-12" db="EMBL/GenBank/DDBJ databases">
        <authorList>
            <person name="Huq M.A."/>
        </authorList>
    </citation>
    <scope>NUCLEOTIDE SEQUENCE [LARGE SCALE GENOMIC DNA]</scope>
    <source>
        <strain evidence="2 3">MAH-20</strain>
    </source>
</reference>
<dbReference type="EMBL" id="WQMS01000007">
    <property type="protein sequence ID" value="MVO77679.1"/>
    <property type="molecule type" value="Genomic_DNA"/>
</dbReference>
<organism evidence="2 3">
    <name type="scientific">Sphingomonas horti</name>
    <dbReference type="NCBI Taxonomy" id="2682842"/>
    <lineage>
        <taxon>Bacteria</taxon>
        <taxon>Pseudomonadati</taxon>
        <taxon>Pseudomonadota</taxon>
        <taxon>Alphaproteobacteria</taxon>
        <taxon>Sphingomonadales</taxon>
        <taxon>Sphingomonadaceae</taxon>
        <taxon>Sphingomonas</taxon>
    </lineage>
</organism>
<dbReference type="RefSeq" id="WP_157026640.1">
    <property type="nucleotide sequence ID" value="NZ_WQMS01000007.1"/>
</dbReference>
<dbReference type="InterPro" id="IPR011050">
    <property type="entry name" value="Pectin_lyase_fold/virulence"/>
</dbReference>
<feature type="domain" description="Right handed beta helix" evidence="1">
    <location>
        <begin position="79"/>
        <end position="252"/>
    </location>
</feature>
<accession>A0A6I4IZJ3</accession>
<comment type="caution">
    <text evidence="2">The sequence shown here is derived from an EMBL/GenBank/DDBJ whole genome shotgun (WGS) entry which is preliminary data.</text>
</comment>
<sequence>MLAAANAGGVIELDKRPVAFVRHKFRPAGHVVIRGGVFGPIILDQWSNVTFEGSRFKAPVGAPAHQALVDAFQPQNLELSNCYFVGYEGEGGELRTRGLLIRGGLNISVRHSTFEIMAGSNSFILSNGVQFIANRMTRVREGVQFKGGGNILIESNRFDNFQPFLGDHPDAIQFFTAGLTNPTDLASHDVLISGNLIIAADQSQGIFLADQNSLQSSGRGYKRIAIRRNIIVGAVWHGITAAPVDSLTIVGNRAIRQSGRDVRGNRITAAGREVILEDNEASEFKIAQSVRNHGNRTLGPLSAQRINAVIAEWTQANHVQ</sequence>
<dbReference type="Proteomes" id="UP000441389">
    <property type="component" value="Unassembled WGS sequence"/>
</dbReference>
<dbReference type="InterPro" id="IPR039448">
    <property type="entry name" value="Beta_helix"/>
</dbReference>
<name>A0A6I4IZJ3_9SPHN</name>
<dbReference type="SUPFAM" id="SSF51126">
    <property type="entry name" value="Pectin lyase-like"/>
    <property type="match status" value="1"/>
</dbReference>
<dbReference type="Pfam" id="PF13229">
    <property type="entry name" value="Beta_helix"/>
    <property type="match status" value="1"/>
</dbReference>
<evidence type="ECO:0000313" key="2">
    <source>
        <dbReference type="EMBL" id="MVO77679.1"/>
    </source>
</evidence>
<evidence type="ECO:0000259" key="1">
    <source>
        <dbReference type="Pfam" id="PF13229"/>
    </source>
</evidence>
<dbReference type="InterPro" id="IPR012334">
    <property type="entry name" value="Pectin_lyas_fold"/>
</dbReference>
<dbReference type="AlphaFoldDB" id="A0A6I4IZJ3"/>
<gene>
    <name evidence="2" type="ORF">GON01_06985</name>
</gene>
<keyword evidence="3" id="KW-1185">Reference proteome</keyword>
<protein>
    <recommendedName>
        <fullName evidence="1">Right handed beta helix domain-containing protein</fullName>
    </recommendedName>
</protein>
<proteinExistence type="predicted"/>